<dbReference type="EMBL" id="MN739575">
    <property type="protein sequence ID" value="QHT13680.1"/>
    <property type="molecule type" value="Genomic_DNA"/>
</dbReference>
<dbReference type="AlphaFoldDB" id="A0A6C0DBB8"/>
<proteinExistence type="predicted"/>
<organism evidence="1">
    <name type="scientific">viral metagenome</name>
    <dbReference type="NCBI Taxonomy" id="1070528"/>
    <lineage>
        <taxon>unclassified sequences</taxon>
        <taxon>metagenomes</taxon>
        <taxon>organismal metagenomes</taxon>
    </lineage>
</organism>
<accession>A0A6C0DBB8</accession>
<evidence type="ECO:0000313" key="1">
    <source>
        <dbReference type="EMBL" id="QHT13680.1"/>
    </source>
</evidence>
<name>A0A6C0DBB8_9ZZZZ</name>
<protein>
    <submittedName>
        <fullName evidence="1">Uncharacterized protein</fullName>
    </submittedName>
</protein>
<sequence>MGRSLAASVPWSQIKTAIAANPLSGTQLPSKSAMTATVSLPSDTPIPWLPKGWIEDTTCSIGDIVSFALWIKDPMYRTATASIRRTMEMEEAAALLHAIDDTWKENKTRGWIRKHLEEDLRDRASGVAAQPDVWETVRTTRRAALLVDYVCVVRGIRVALWWSDYKTATCIPLTFSSSQTDDDTGIVTMGSGPGSGSVPVSSSPGSSVFNLNATTGHVMVGKNGAAFPGSQWLALQESAKEGWSWAPPACAPSIGSLTVANIHEQILALQPDEPKTGGRLGLWNKLQWLRLKVSLG</sequence>
<reference evidence="1" key="1">
    <citation type="journal article" date="2020" name="Nature">
        <title>Giant virus diversity and host interactions through global metagenomics.</title>
        <authorList>
            <person name="Schulz F."/>
            <person name="Roux S."/>
            <person name="Paez-Espino D."/>
            <person name="Jungbluth S."/>
            <person name="Walsh D.A."/>
            <person name="Denef V.J."/>
            <person name="McMahon K.D."/>
            <person name="Konstantinidis K.T."/>
            <person name="Eloe-Fadrosh E.A."/>
            <person name="Kyrpides N.C."/>
            <person name="Woyke T."/>
        </authorList>
    </citation>
    <scope>NUCLEOTIDE SEQUENCE</scope>
    <source>
        <strain evidence="1">GVMAG-M-3300023174-132</strain>
    </source>
</reference>